<comment type="similarity">
    <text evidence="2 4">Belongs to the Nudix hydrolase family.</text>
</comment>
<dbReference type="InterPro" id="IPR020476">
    <property type="entry name" value="Nudix_hydrolase"/>
</dbReference>
<dbReference type="PRINTS" id="PR00502">
    <property type="entry name" value="NUDIXFAMILY"/>
</dbReference>
<evidence type="ECO:0000313" key="6">
    <source>
        <dbReference type="EMBL" id="BCJ34494.1"/>
    </source>
</evidence>
<dbReference type="EMBL" id="AP023355">
    <property type="protein sequence ID" value="BCJ34494.1"/>
    <property type="molecule type" value="Genomic_DNA"/>
</dbReference>
<evidence type="ECO:0000313" key="7">
    <source>
        <dbReference type="Proteomes" id="UP000611640"/>
    </source>
</evidence>
<dbReference type="Gene3D" id="3.90.79.10">
    <property type="entry name" value="Nucleoside Triphosphate Pyrophosphohydrolase"/>
    <property type="match status" value="1"/>
</dbReference>
<dbReference type="PROSITE" id="PS00893">
    <property type="entry name" value="NUDIX_BOX"/>
    <property type="match status" value="1"/>
</dbReference>
<gene>
    <name evidence="6" type="ORF">Athai_19970</name>
</gene>
<evidence type="ECO:0000256" key="4">
    <source>
        <dbReference type="RuleBase" id="RU003476"/>
    </source>
</evidence>
<keyword evidence="3 4" id="KW-0378">Hydrolase</keyword>
<dbReference type="AlphaFoldDB" id="A0A7R7DMJ3"/>
<evidence type="ECO:0000256" key="2">
    <source>
        <dbReference type="ARBA" id="ARBA00005582"/>
    </source>
</evidence>
<proteinExistence type="inferred from homology"/>
<dbReference type="Proteomes" id="UP000611640">
    <property type="component" value="Chromosome"/>
</dbReference>
<comment type="cofactor">
    <cofactor evidence="1">
        <name>Mg(2+)</name>
        <dbReference type="ChEBI" id="CHEBI:18420"/>
    </cofactor>
</comment>
<dbReference type="SUPFAM" id="SSF55811">
    <property type="entry name" value="Nudix"/>
    <property type="match status" value="1"/>
</dbReference>
<keyword evidence="7" id="KW-1185">Reference proteome</keyword>
<dbReference type="InterPro" id="IPR000086">
    <property type="entry name" value="NUDIX_hydrolase_dom"/>
</dbReference>
<reference evidence="6 7" key="1">
    <citation type="submission" date="2020-08" db="EMBL/GenBank/DDBJ databases">
        <title>Whole genome shotgun sequence of Actinocatenispora thailandica NBRC 105041.</title>
        <authorList>
            <person name="Komaki H."/>
            <person name="Tamura T."/>
        </authorList>
    </citation>
    <scope>NUCLEOTIDE SEQUENCE [LARGE SCALE GENOMIC DNA]</scope>
    <source>
        <strain evidence="6 7">NBRC 105041</strain>
    </source>
</reference>
<name>A0A7R7DMJ3_9ACTN</name>
<dbReference type="Pfam" id="PF00293">
    <property type="entry name" value="NUDIX"/>
    <property type="match status" value="1"/>
</dbReference>
<evidence type="ECO:0000256" key="1">
    <source>
        <dbReference type="ARBA" id="ARBA00001946"/>
    </source>
</evidence>
<dbReference type="RefSeq" id="WP_203961219.1">
    <property type="nucleotide sequence ID" value="NZ_AP023355.1"/>
</dbReference>
<dbReference type="PANTHER" id="PTHR43046:SF14">
    <property type="entry name" value="MUTT_NUDIX FAMILY PROTEIN"/>
    <property type="match status" value="1"/>
</dbReference>
<dbReference type="KEGG" id="atl:Athai_19970"/>
<dbReference type="InterPro" id="IPR020084">
    <property type="entry name" value="NUDIX_hydrolase_CS"/>
</dbReference>
<feature type="domain" description="Nudix hydrolase" evidence="5">
    <location>
        <begin position="5"/>
        <end position="127"/>
    </location>
</feature>
<organism evidence="6 7">
    <name type="scientific">Actinocatenispora thailandica</name>
    <dbReference type="NCBI Taxonomy" id="227318"/>
    <lineage>
        <taxon>Bacteria</taxon>
        <taxon>Bacillati</taxon>
        <taxon>Actinomycetota</taxon>
        <taxon>Actinomycetes</taxon>
        <taxon>Micromonosporales</taxon>
        <taxon>Micromonosporaceae</taxon>
        <taxon>Actinocatenispora</taxon>
    </lineage>
</organism>
<protein>
    <submittedName>
        <fullName evidence="6">NUDIX hydrolase</fullName>
    </submittedName>
</protein>
<dbReference type="GO" id="GO:0016787">
    <property type="term" value="F:hydrolase activity"/>
    <property type="evidence" value="ECO:0007669"/>
    <property type="project" value="UniProtKB-KW"/>
</dbReference>
<accession>A0A7R7DMJ3</accession>
<dbReference type="InterPro" id="IPR015797">
    <property type="entry name" value="NUDIX_hydrolase-like_dom_sf"/>
</dbReference>
<dbReference type="PANTHER" id="PTHR43046">
    <property type="entry name" value="GDP-MANNOSE MANNOSYL HYDROLASE"/>
    <property type="match status" value="1"/>
</dbReference>
<evidence type="ECO:0000259" key="5">
    <source>
        <dbReference type="PROSITE" id="PS51462"/>
    </source>
</evidence>
<sequence>MADLPRHPVAVAAAVTDDNGLVLALRRPEDGRWEPPGGMLEIGETVPDGLRREVREETGLEVAPVRLGAVYQNTTTGTIVLTFRCRVLGGRLTVNDEASEFRWMTPDEVRERMPEIFAGRILDALADVEAPVRLHDGRRLTARL</sequence>
<evidence type="ECO:0000256" key="3">
    <source>
        <dbReference type="ARBA" id="ARBA00022801"/>
    </source>
</evidence>
<dbReference type="PROSITE" id="PS51462">
    <property type="entry name" value="NUDIX"/>
    <property type="match status" value="1"/>
</dbReference>